<feature type="domain" description="YSIRK Gram-positive signal peptide" evidence="5">
    <location>
        <begin position="12"/>
        <end position="36"/>
    </location>
</feature>
<dbReference type="Pfam" id="PF04650">
    <property type="entry name" value="YSIRK_signal"/>
    <property type="match status" value="1"/>
</dbReference>
<keyword evidence="1 4" id="KW-0732">Signal</keyword>
<evidence type="ECO:0000256" key="1">
    <source>
        <dbReference type="ARBA" id="ARBA00022729"/>
    </source>
</evidence>
<feature type="compositionally biased region" description="Polar residues" evidence="2">
    <location>
        <begin position="1856"/>
        <end position="1890"/>
    </location>
</feature>
<dbReference type="InterPro" id="IPR059115">
    <property type="entry name" value="Rib"/>
</dbReference>
<feature type="compositionally biased region" description="Basic and acidic residues" evidence="2">
    <location>
        <begin position="63"/>
        <end position="79"/>
    </location>
</feature>
<evidence type="ECO:0000256" key="4">
    <source>
        <dbReference type="SAM" id="SignalP"/>
    </source>
</evidence>
<feature type="domain" description="Rib" evidence="6">
    <location>
        <begin position="1712"/>
        <end position="1782"/>
    </location>
</feature>
<feature type="compositionally biased region" description="Polar residues" evidence="2">
    <location>
        <begin position="137"/>
        <end position="148"/>
    </location>
</feature>
<feature type="compositionally biased region" description="Basic and acidic residues" evidence="2">
    <location>
        <begin position="1723"/>
        <end position="1736"/>
    </location>
</feature>
<feature type="region of interest" description="Disordered" evidence="2">
    <location>
        <begin position="1721"/>
        <end position="1914"/>
    </location>
</feature>
<comment type="caution">
    <text evidence="7">The sequence shown here is derived from an EMBL/GenBank/DDBJ whole genome shotgun (WGS) entry which is preliminary data.</text>
</comment>
<feature type="compositionally biased region" description="Low complexity" evidence="2">
    <location>
        <begin position="1826"/>
        <end position="1851"/>
    </location>
</feature>
<sequence>MFKKKNDGNGEKIFRYSIRKYHFGAASVAVAALMFFANGVQAQAPAVSSATASDVVAESAGTPDKDKQESDGEEPEKVSQTEPSAELQSTGESNSPETKIEDASKGQETADLAPTKPEAKPAAQETSQSEREKEQDQPTSVTKTTEAKSLQGNLQALLEKLTLSSMKALHDEVESRLAAAKAVLDDPKATQAQVDEQVRAMEELTSRVNQALEPSLPKLTDLGEASSTNNKLSAPDGAVTEQASSGKRRKRGGPIDLEPAANQVSPTDAGKEAAPEANSQSTPRELPTYTNTTEGENGAYGLKKELEDITKELRRYGASEDKIQAAKAAADKFNEAFSKGDTISQEDFAAALVDLKKSRDLIEGVLEEKYGEETTGGGVTPQPRDGGEELPSRGRGRRVGRATRDGSNTYDTSREYYIEDGKKGISSYDKYTYVFYSSRQSGVIHDGVNRLVKEGRDFIYADVTPIENGFRWDVYINAARYDLSDSVGWFTVPKGSTVKNGTVNISWSDNNGNHATSPNDGTIASALRKAGLKYVTKGTTKASGVQKFGNQSANKSFNSANLRALATTGGVNGNNPYKYNILGSYPQDKTLVEDKLTAIDNNNGDLYYFEQNADRTAYHLSFETTGDTDVKRLVYAVGMKGDRIDTTPQIPVAVRFIANQWYAKTSSENTYADQYTPTITYPTYIVKQGEYKNQAYGHNPNWERHPENTTALLNYDSHPYNKANFDANNYYYFKNDAGESSEEILRKANEKGFNDNFKIFKSDGREISKREMGSTGADVPGMHEYTWKWTFRDGSVSTKRVKFAVIPQKPNFNQQLKFIGETQDITATANGGAKASGVTMVLYREHTVNGRNITEQIGDPVAANFQGKATFSNVTIQEGKYYVRTVIKTDEYRDYQGNKHKTLESDPVNENEKLVAVEAPTVKINGKKLTTNADDNRFIIYRGAVFNPTFRVENDGKQVNSLKASGIPKGVWFNKVNGGDQPKTNMAHGSEYTISTNNVVDSDTRLGEGTATVTVVNHQGKSIDYKFKYIVADVQGQNTTENKLVGDTIGNPHRFVKATIGNVEGNRYFPEGISFKWVTNTLTLPENTEKLGKAGRTTNYNVQVIFPHNGPFEKTIDRAKYTIYAPSAKTIPVIFNVTDNVAPTVKLGTGNGGTILTESESNAPEITIYKGANFTDTIKVFDNESRGIVNLKMESGLPNGLSLEGRSAIQKTSATEGREATVNISGEIATNAQLGVQIVNLKVSDDASGNVDRGNTKTVKFKVKVLDLAFESRGKAINENTHSDTLGLNQTSVDANHYLTVTDGVNKRDMFPQGMIFRYILADGTIKNTLRFDKPGKYTVTAAAYYPKGEKSVAGAPIASTNLKGEGVAEIAGRPYLTKQIIFEVKPTAPVVAPQDNGDVTITQRNETNVNRLSVTYTTQGDNPEEVTYTASKNGDTWSFGSNVPITIDGTTGTVKIKDRLVQDGSTVRVKAIVSGDTGDVASDEASGDARQGDALYPTINFQNEETDAQGNRVVYITPTETTNLDVATVNDNSKKLLEAVFFDQGAKVTDLGNYGITYNKVTRNGDTITNAPYTLTVTGILNREKSANTLWNDGDVITTRYASAVDAAENNIKDKSGSRTDNASNPYRIVFKVRTQAAKYTPTANTLTRNDQQAKHTNDQVLGAVSGTNIAAKEIVGNIPNESGVAVVKVTYNDGSTENVNVPINVTPTDATLITPQVTNLTRHDQQPKHTEDQVKGAVTGENIQSKELLDPIPTGSGDVRVKVTYKDGSSEEVTVPIEVTASQAAPTPRPDNGANTNNDSTTIPADSNSNSVTPGNSDNTLAPSVTTDDSSNTTSATSSSTVGQAQASAPAHSGDSTNQAAGPSAQQRGAGNATESESPQGISGSSVTAPARSRRSVAFAGGAQSSQEKQVDKSVLRDLIQDLETRLKDLDGIDQSVIDAAKVILGEGQAALRNADLTEAGLREITAKVKEALESLKGKQTTKNEEETKETRKEQGHLPYGTMFASLLALLGLLLFLIARRKKESELKKLTKELTKILQESDLTNVDAKVLDQAREALAQAVAFLANEKESDHTEEELIEKLKVILAQLR</sequence>
<keyword evidence="3" id="KW-0812">Transmembrane</keyword>
<feature type="signal peptide" evidence="4">
    <location>
        <begin position="1"/>
        <end position="42"/>
    </location>
</feature>
<proteinExistence type="predicted"/>
<feature type="domain" description="Rib" evidence="6">
    <location>
        <begin position="1637"/>
        <end position="1708"/>
    </location>
</feature>
<feature type="compositionally biased region" description="Polar residues" evidence="2">
    <location>
        <begin position="80"/>
        <end position="97"/>
    </location>
</feature>
<protein>
    <submittedName>
        <fullName evidence="7">Uncharacterized protein</fullName>
    </submittedName>
</protein>
<feature type="region of interest" description="Disordered" evidence="2">
    <location>
        <begin position="370"/>
        <end position="406"/>
    </location>
</feature>
<feature type="transmembrane region" description="Helical" evidence="3">
    <location>
        <begin position="2000"/>
        <end position="2021"/>
    </location>
</feature>
<feature type="compositionally biased region" description="Basic and acidic residues" evidence="2">
    <location>
        <begin position="1761"/>
        <end position="1771"/>
    </location>
</feature>
<gene>
    <name evidence="7" type="ORF">C5O69_01115</name>
</gene>
<dbReference type="Gene3D" id="2.60.40.4140">
    <property type="match status" value="1"/>
</dbReference>
<feature type="region of interest" description="Disordered" evidence="2">
    <location>
        <begin position="205"/>
        <end position="303"/>
    </location>
</feature>
<dbReference type="EMBL" id="PTTJ01000030">
    <property type="protein sequence ID" value="RJP16656.1"/>
    <property type="molecule type" value="Genomic_DNA"/>
</dbReference>
<evidence type="ECO:0000313" key="8">
    <source>
        <dbReference type="Proteomes" id="UP000265600"/>
    </source>
</evidence>
<feature type="compositionally biased region" description="Low complexity" evidence="2">
    <location>
        <begin position="44"/>
        <end position="60"/>
    </location>
</feature>
<feature type="compositionally biased region" description="Polar residues" evidence="2">
    <location>
        <begin position="277"/>
        <end position="295"/>
    </location>
</feature>
<name>A0A3A4NE79_9STRE</name>
<accession>A0A3A4NE79</accession>
<dbReference type="Proteomes" id="UP000265600">
    <property type="component" value="Unassembled WGS sequence"/>
</dbReference>
<dbReference type="Pfam" id="PF08428">
    <property type="entry name" value="Rib"/>
    <property type="match status" value="2"/>
</dbReference>
<feature type="chain" id="PRO_5017185576" evidence="4">
    <location>
        <begin position="43"/>
        <end position="2092"/>
    </location>
</feature>
<dbReference type="Gene3D" id="1.20.1270.70">
    <property type="entry name" value="Designed single chain three-helix bundle"/>
    <property type="match status" value="1"/>
</dbReference>
<dbReference type="InterPro" id="IPR005877">
    <property type="entry name" value="YSIRK_signal_dom"/>
</dbReference>
<dbReference type="RefSeq" id="WP_119946564.1">
    <property type="nucleotide sequence ID" value="NZ_PTTJ01000030.1"/>
</dbReference>
<keyword evidence="3" id="KW-0472">Membrane</keyword>
<feature type="compositionally biased region" description="Polar residues" evidence="2">
    <location>
        <begin position="1795"/>
        <end position="1825"/>
    </location>
</feature>
<evidence type="ECO:0000259" key="6">
    <source>
        <dbReference type="Pfam" id="PF08428"/>
    </source>
</evidence>
<organism evidence="7 8">
    <name type="scientific">Streptococcus pseudopneumoniae</name>
    <dbReference type="NCBI Taxonomy" id="257758"/>
    <lineage>
        <taxon>Bacteria</taxon>
        <taxon>Bacillati</taxon>
        <taxon>Bacillota</taxon>
        <taxon>Bacilli</taxon>
        <taxon>Lactobacillales</taxon>
        <taxon>Streptococcaceae</taxon>
        <taxon>Streptococcus</taxon>
    </lineage>
</organism>
<evidence type="ECO:0000256" key="2">
    <source>
        <dbReference type="SAM" id="MobiDB-lite"/>
    </source>
</evidence>
<evidence type="ECO:0000256" key="3">
    <source>
        <dbReference type="SAM" id="Phobius"/>
    </source>
</evidence>
<evidence type="ECO:0000313" key="7">
    <source>
        <dbReference type="EMBL" id="RJP16656.1"/>
    </source>
</evidence>
<feature type="region of interest" description="Disordered" evidence="2">
    <location>
        <begin position="43"/>
        <end position="148"/>
    </location>
</feature>
<dbReference type="NCBIfam" id="TIGR01168">
    <property type="entry name" value="YSIRK_signal"/>
    <property type="match status" value="1"/>
</dbReference>
<reference evidence="8" key="1">
    <citation type="submission" date="2018-02" db="EMBL/GenBank/DDBJ databases">
        <authorList>
            <person name="Handem S."/>
        </authorList>
    </citation>
    <scope>NUCLEOTIDE SEQUENCE [LARGE SCALE GENOMIC DNA]</scope>
    <source>
        <strain evidence="8">Spain3473</strain>
    </source>
</reference>
<keyword evidence="3" id="KW-1133">Transmembrane helix</keyword>
<evidence type="ECO:0000259" key="5">
    <source>
        <dbReference type="Pfam" id="PF04650"/>
    </source>
</evidence>